<organism evidence="1 2">
    <name type="scientific">Drosophila simulans</name>
    <name type="common">Fruit fly</name>
    <dbReference type="NCBI Taxonomy" id="7240"/>
    <lineage>
        <taxon>Eukaryota</taxon>
        <taxon>Metazoa</taxon>
        <taxon>Ecdysozoa</taxon>
        <taxon>Arthropoda</taxon>
        <taxon>Hexapoda</taxon>
        <taxon>Insecta</taxon>
        <taxon>Pterygota</taxon>
        <taxon>Neoptera</taxon>
        <taxon>Endopterygota</taxon>
        <taxon>Diptera</taxon>
        <taxon>Brachycera</taxon>
        <taxon>Muscomorpha</taxon>
        <taxon>Ephydroidea</taxon>
        <taxon>Drosophilidae</taxon>
        <taxon>Drosophila</taxon>
        <taxon>Sophophora</taxon>
    </lineage>
</organism>
<reference evidence="1 2" key="1">
    <citation type="journal article" date="2007" name="Nature">
        <title>Evolution of genes and genomes on the Drosophila phylogeny.</title>
        <authorList>
            <consortium name="Drosophila 12 Genomes Consortium"/>
            <person name="Clark A.G."/>
            <person name="Eisen M.B."/>
            <person name="Smith D.R."/>
            <person name="Bergman C.M."/>
            <person name="Oliver B."/>
            <person name="Markow T.A."/>
            <person name="Kaufman T.C."/>
            <person name="Kellis M."/>
            <person name="Gelbart W."/>
            <person name="Iyer V.N."/>
            <person name="Pollard D.A."/>
            <person name="Sackton T.B."/>
            <person name="Larracuente A.M."/>
            <person name="Singh N.D."/>
            <person name="Abad J.P."/>
            <person name="Abt D.N."/>
            <person name="Adryan B."/>
            <person name="Aguade M."/>
            <person name="Akashi H."/>
            <person name="Anderson W.W."/>
            <person name="Aquadro C.F."/>
            <person name="Ardell D.H."/>
            <person name="Arguello R."/>
            <person name="Artieri C.G."/>
            <person name="Barbash D.A."/>
            <person name="Barker D."/>
            <person name="Barsanti P."/>
            <person name="Batterham P."/>
            <person name="Batzoglou S."/>
            <person name="Begun D."/>
            <person name="Bhutkar A."/>
            <person name="Blanco E."/>
            <person name="Bosak S.A."/>
            <person name="Bradley R.K."/>
            <person name="Brand A.D."/>
            <person name="Brent M.R."/>
            <person name="Brooks A.N."/>
            <person name="Brown R.H."/>
            <person name="Butlin R.K."/>
            <person name="Caggese C."/>
            <person name="Calvi B.R."/>
            <person name="Bernardo de Carvalho A."/>
            <person name="Caspi A."/>
            <person name="Castrezana S."/>
            <person name="Celniker S.E."/>
            <person name="Chang J.L."/>
            <person name="Chapple C."/>
            <person name="Chatterji S."/>
            <person name="Chinwalla A."/>
            <person name="Civetta A."/>
            <person name="Clifton S.W."/>
            <person name="Comeron J.M."/>
            <person name="Costello J.C."/>
            <person name="Coyne J.A."/>
            <person name="Daub J."/>
            <person name="David R.G."/>
            <person name="Delcher A.L."/>
            <person name="Delehaunty K."/>
            <person name="Do C.B."/>
            <person name="Ebling H."/>
            <person name="Edwards K."/>
            <person name="Eickbush T."/>
            <person name="Evans J.D."/>
            <person name="Filipski A."/>
            <person name="Findeiss S."/>
            <person name="Freyhult E."/>
            <person name="Fulton L."/>
            <person name="Fulton R."/>
            <person name="Garcia A.C."/>
            <person name="Gardiner A."/>
            <person name="Garfield D.A."/>
            <person name="Garvin B.E."/>
            <person name="Gibson G."/>
            <person name="Gilbert D."/>
            <person name="Gnerre S."/>
            <person name="Godfrey J."/>
            <person name="Good R."/>
            <person name="Gotea V."/>
            <person name="Gravely B."/>
            <person name="Greenberg A.J."/>
            <person name="Griffiths-Jones S."/>
            <person name="Gross S."/>
            <person name="Guigo R."/>
            <person name="Gustafson E.A."/>
            <person name="Haerty W."/>
            <person name="Hahn M.W."/>
            <person name="Halligan D.L."/>
            <person name="Halpern A.L."/>
            <person name="Halter G.M."/>
            <person name="Han M.V."/>
            <person name="Heger A."/>
            <person name="Hillier L."/>
            <person name="Hinrichs A.S."/>
            <person name="Holmes I."/>
            <person name="Hoskins R.A."/>
            <person name="Hubisz M.J."/>
            <person name="Hultmark D."/>
            <person name="Huntley M.A."/>
            <person name="Jaffe D.B."/>
            <person name="Jagadeeshan S."/>
            <person name="Jeck W.R."/>
            <person name="Johnson J."/>
            <person name="Jones C.D."/>
            <person name="Jordan W.C."/>
            <person name="Karpen G.H."/>
            <person name="Kataoka E."/>
            <person name="Keightley P.D."/>
            <person name="Kheradpour P."/>
            <person name="Kirkness E.F."/>
            <person name="Koerich L.B."/>
            <person name="Kristiansen K."/>
            <person name="Kudrna D."/>
            <person name="Kulathinal R.J."/>
            <person name="Kumar S."/>
            <person name="Kwok R."/>
            <person name="Lander E."/>
            <person name="Langley C.H."/>
            <person name="Lapoint R."/>
            <person name="Lazzaro B.P."/>
            <person name="Lee S.J."/>
            <person name="Levesque L."/>
            <person name="Li R."/>
            <person name="Lin C.F."/>
            <person name="Lin M.F."/>
            <person name="Lindblad-Toh K."/>
            <person name="Llopart A."/>
            <person name="Long M."/>
            <person name="Low L."/>
            <person name="Lozovsky E."/>
            <person name="Lu J."/>
            <person name="Luo M."/>
            <person name="Machado C.A."/>
            <person name="Makalowski W."/>
            <person name="Marzo M."/>
            <person name="Matsuda M."/>
            <person name="Matzkin L."/>
            <person name="McAllister B."/>
            <person name="McBride C.S."/>
            <person name="McKernan B."/>
            <person name="McKernan K."/>
            <person name="Mendez-Lago M."/>
            <person name="Minx P."/>
            <person name="Mollenhauer M.U."/>
            <person name="Montooth K."/>
            <person name="Mount S.M."/>
            <person name="Mu X."/>
            <person name="Myers E."/>
            <person name="Negre B."/>
            <person name="Newfeld S."/>
            <person name="Nielsen R."/>
            <person name="Noor M.A."/>
            <person name="O'Grady P."/>
            <person name="Pachter L."/>
            <person name="Papaceit M."/>
            <person name="Parisi M.J."/>
            <person name="Parisi M."/>
            <person name="Parts L."/>
            <person name="Pedersen J.S."/>
            <person name="Pesole G."/>
            <person name="Phillippy A.M."/>
            <person name="Ponting C.P."/>
            <person name="Pop M."/>
            <person name="Porcelli D."/>
            <person name="Powell J.R."/>
            <person name="Prohaska S."/>
            <person name="Pruitt K."/>
            <person name="Puig M."/>
            <person name="Quesneville H."/>
            <person name="Ram K.R."/>
            <person name="Rand D."/>
            <person name="Rasmussen M.D."/>
            <person name="Reed L.K."/>
            <person name="Reenan R."/>
            <person name="Reily A."/>
            <person name="Remington K.A."/>
            <person name="Rieger T.T."/>
            <person name="Ritchie M.G."/>
            <person name="Robin C."/>
            <person name="Rogers Y.H."/>
            <person name="Rohde C."/>
            <person name="Rozas J."/>
            <person name="Rubenfield M.J."/>
            <person name="Ruiz A."/>
            <person name="Russo S."/>
            <person name="Salzberg S.L."/>
            <person name="Sanchez-Gracia A."/>
            <person name="Saranga D.J."/>
            <person name="Sato H."/>
            <person name="Schaeffer S.W."/>
            <person name="Schatz M.C."/>
            <person name="Schlenke T."/>
            <person name="Schwartz R."/>
            <person name="Segarra C."/>
            <person name="Singh R.S."/>
            <person name="Sirot L."/>
            <person name="Sirota M."/>
            <person name="Sisneros N.B."/>
            <person name="Smith C.D."/>
            <person name="Smith T.F."/>
            <person name="Spieth J."/>
            <person name="Stage D.E."/>
            <person name="Stark A."/>
            <person name="Stephan W."/>
            <person name="Strausberg R.L."/>
            <person name="Strempel S."/>
            <person name="Sturgill D."/>
            <person name="Sutton G."/>
            <person name="Sutton G.G."/>
            <person name="Tao W."/>
            <person name="Teichmann S."/>
            <person name="Tobari Y.N."/>
            <person name="Tomimura Y."/>
            <person name="Tsolas J.M."/>
            <person name="Valente V.L."/>
            <person name="Venter E."/>
            <person name="Venter J.C."/>
            <person name="Vicario S."/>
            <person name="Vieira F.G."/>
            <person name="Vilella A.J."/>
            <person name="Villasante A."/>
            <person name="Walenz B."/>
            <person name="Wang J."/>
            <person name="Wasserman M."/>
            <person name="Watts T."/>
            <person name="Wilson D."/>
            <person name="Wilson R.K."/>
            <person name="Wing R.A."/>
            <person name="Wolfner M.F."/>
            <person name="Wong A."/>
            <person name="Wong G.K."/>
            <person name="Wu C.I."/>
            <person name="Wu G."/>
            <person name="Yamamoto D."/>
            <person name="Yang H.P."/>
            <person name="Yang S.P."/>
            <person name="Yorke J.A."/>
            <person name="Yoshida K."/>
            <person name="Zdobnov E."/>
            <person name="Zhang P."/>
            <person name="Zhang Y."/>
            <person name="Zimin A.V."/>
            <person name="Baldwin J."/>
            <person name="Abdouelleil A."/>
            <person name="Abdulkadir J."/>
            <person name="Abebe A."/>
            <person name="Abera B."/>
            <person name="Abreu J."/>
            <person name="Acer S.C."/>
            <person name="Aftuck L."/>
            <person name="Alexander A."/>
            <person name="An P."/>
            <person name="Anderson E."/>
            <person name="Anderson S."/>
            <person name="Arachi H."/>
            <person name="Azer M."/>
            <person name="Bachantsang P."/>
            <person name="Barry A."/>
            <person name="Bayul T."/>
            <person name="Berlin A."/>
            <person name="Bessette D."/>
            <person name="Bloom T."/>
            <person name="Blye J."/>
            <person name="Boguslavskiy L."/>
            <person name="Bonnet C."/>
            <person name="Boukhgalter B."/>
            <person name="Bourzgui I."/>
            <person name="Brown A."/>
            <person name="Cahill P."/>
            <person name="Channer S."/>
            <person name="Cheshatsang Y."/>
            <person name="Chuda L."/>
            <person name="Citroen M."/>
            <person name="Collymore A."/>
            <person name="Cooke P."/>
            <person name="Costello M."/>
            <person name="D'Aco K."/>
            <person name="Daza R."/>
            <person name="De Haan G."/>
            <person name="DeGray S."/>
            <person name="DeMaso C."/>
            <person name="Dhargay N."/>
            <person name="Dooley K."/>
            <person name="Dooley E."/>
            <person name="Doricent M."/>
            <person name="Dorje P."/>
            <person name="Dorjee K."/>
            <person name="Dupes A."/>
            <person name="Elong R."/>
            <person name="Falk J."/>
            <person name="Farina A."/>
            <person name="Faro S."/>
            <person name="Ferguson D."/>
            <person name="Fisher S."/>
            <person name="Foley C.D."/>
            <person name="Franke A."/>
            <person name="Friedrich D."/>
            <person name="Gadbois L."/>
            <person name="Gearin G."/>
            <person name="Gearin C.R."/>
            <person name="Giannoukos G."/>
            <person name="Goode T."/>
            <person name="Graham J."/>
            <person name="Grandbois E."/>
            <person name="Grewal S."/>
            <person name="Gyaltsen K."/>
            <person name="Hafez N."/>
            <person name="Hagos B."/>
            <person name="Hall J."/>
            <person name="Henson C."/>
            <person name="Hollinger A."/>
            <person name="Honan T."/>
            <person name="Huard M.D."/>
            <person name="Hughes L."/>
            <person name="Hurhula B."/>
            <person name="Husby M.E."/>
            <person name="Kamat A."/>
            <person name="Kanga B."/>
            <person name="Kashin S."/>
            <person name="Khazanovich D."/>
            <person name="Kisner P."/>
            <person name="Lance K."/>
            <person name="Lara M."/>
            <person name="Lee W."/>
            <person name="Lennon N."/>
            <person name="Letendre F."/>
            <person name="LeVine R."/>
            <person name="Lipovsky A."/>
            <person name="Liu X."/>
            <person name="Liu J."/>
            <person name="Liu S."/>
            <person name="Lokyitsang T."/>
            <person name="Lokyitsang Y."/>
            <person name="Lubonja R."/>
            <person name="Lui A."/>
            <person name="MacDonald P."/>
            <person name="Magnisalis V."/>
            <person name="Maru K."/>
            <person name="Matthews C."/>
            <person name="McCusker W."/>
            <person name="McDonough S."/>
            <person name="Mehta T."/>
            <person name="Meldrim J."/>
            <person name="Meneus L."/>
            <person name="Mihai O."/>
            <person name="Mihalev A."/>
            <person name="Mihova T."/>
            <person name="Mittelman R."/>
            <person name="Mlenga V."/>
            <person name="Montmayeur A."/>
            <person name="Mulrain L."/>
            <person name="Navidi A."/>
            <person name="Naylor J."/>
            <person name="Negash T."/>
            <person name="Nguyen T."/>
            <person name="Nguyen N."/>
            <person name="Nicol R."/>
            <person name="Norbu C."/>
            <person name="Norbu N."/>
            <person name="Novod N."/>
            <person name="O'Neill B."/>
            <person name="Osman S."/>
            <person name="Markiewicz E."/>
            <person name="Oyono O.L."/>
            <person name="Patti C."/>
            <person name="Phunkhang P."/>
            <person name="Pierre F."/>
            <person name="Priest M."/>
            <person name="Raghuraman S."/>
            <person name="Rege F."/>
            <person name="Reyes R."/>
            <person name="Rise C."/>
            <person name="Rogov P."/>
            <person name="Ross K."/>
            <person name="Ryan E."/>
            <person name="Settipalli S."/>
            <person name="Shea T."/>
            <person name="Sherpa N."/>
            <person name="Shi L."/>
            <person name="Shih D."/>
            <person name="Sparrow T."/>
            <person name="Spaulding J."/>
            <person name="Stalker J."/>
            <person name="Stange-Thomann N."/>
            <person name="Stavropoulos S."/>
            <person name="Stone C."/>
            <person name="Strader C."/>
            <person name="Tesfaye S."/>
            <person name="Thomson T."/>
            <person name="Thoulutsang Y."/>
            <person name="Thoulutsang D."/>
            <person name="Topham K."/>
            <person name="Topping I."/>
            <person name="Tsamla T."/>
            <person name="Vassiliev H."/>
            <person name="Vo A."/>
            <person name="Wangchuk T."/>
            <person name="Wangdi T."/>
            <person name="Weiand M."/>
            <person name="Wilkinson J."/>
            <person name="Wilson A."/>
            <person name="Yadav S."/>
            <person name="Young G."/>
            <person name="Yu Q."/>
            <person name="Zembek L."/>
            <person name="Zhong D."/>
            <person name="Zimmer A."/>
            <person name="Zwirko Z."/>
            <person name="Jaffe D.B."/>
            <person name="Alvarez P."/>
            <person name="Brockman W."/>
            <person name="Butler J."/>
            <person name="Chin C."/>
            <person name="Gnerre S."/>
            <person name="Grabherr M."/>
            <person name="Kleber M."/>
            <person name="Mauceli E."/>
            <person name="MacCallum I."/>
        </authorList>
    </citation>
    <scope>NUCLEOTIDE SEQUENCE [LARGE SCALE GENOMIC DNA]</scope>
    <source>
        <strain evidence="2">white501</strain>
    </source>
</reference>
<evidence type="ECO:0000313" key="2">
    <source>
        <dbReference type="Proteomes" id="UP000000304"/>
    </source>
</evidence>
<dbReference type="Proteomes" id="UP000000304">
    <property type="component" value="Chromosome 3L"/>
</dbReference>
<dbReference type="AlphaFoldDB" id="B4QNF4"/>
<protein>
    <submittedName>
        <fullName evidence="1">GD14694</fullName>
    </submittedName>
</protein>
<accession>B4QNF4</accession>
<name>B4QNF4_DROSI</name>
<dbReference type="EMBL" id="CM000363">
    <property type="protein sequence ID" value="EDX10824.1"/>
    <property type="molecule type" value="Genomic_DNA"/>
</dbReference>
<sequence>RGQDSGARLGGRRERMDGCTDGLMTSAQKLWKLRACPSQGFQLGVKGLKAKAYTFSCLYRFWKPDLQRIIRILLKSIVNNSASKNFMYRTY</sequence>
<evidence type="ECO:0000313" key="1">
    <source>
        <dbReference type="EMBL" id="EDX10824.1"/>
    </source>
</evidence>
<dbReference type="HOGENOM" id="CLU_2433141_0_0_1"/>
<gene>
    <name evidence="1" type="primary">Dsim\GD14694</name>
    <name evidence="1" type="ORF">Dsim_GD14694</name>
</gene>
<feature type="non-terminal residue" evidence="1">
    <location>
        <position position="1"/>
    </location>
</feature>
<keyword evidence="2" id="KW-1185">Reference proteome</keyword>
<proteinExistence type="predicted"/>